<organism evidence="4 5">
    <name type="scientific">Virgibacillus natechei</name>
    <dbReference type="NCBI Taxonomy" id="1216297"/>
    <lineage>
        <taxon>Bacteria</taxon>
        <taxon>Bacillati</taxon>
        <taxon>Bacillota</taxon>
        <taxon>Bacilli</taxon>
        <taxon>Bacillales</taxon>
        <taxon>Bacillaceae</taxon>
        <taxon>Virgibacillus</taxon>
    </lineage>
</organism>
<reference evidence="4 5" key="1">
    <citation type="submission" date="2021-03" db="EMBL/GenBank/DDBJ databases">
        <title>Genomic Encyclopedia of Type Strains, Phase IV (KMG-IV): sequencing the most valuable type-strain genomes for metagenomic binning, comparative biology and taxonomic classification.</title>
        <authorList>
            <person name="Goeker M."/>
        </authorList>
    </citation>
    <scope>NUCLEOTIDE SEQUENCE [LARGE SCALE GENOMIC DNA]</scope>
    <source>
        <strain evidence="4 5">DSM 25609</strain>
    </source>
</reference>
<dbReference type="RefSeq" id="WP_209461680.1">
    <property type="nucleotide sequence ID" value="NZ_CP110224.1"/>
</dbReference>
<dbReference type="PANTHER" id="PTHR12526:SF629">
    <property type="entry name" value="TEICHURONIC ACID BIOSYNTHESIS GLYCOSYLTRANSFERASE TUAH-RELATED"/>
    <property type="match status" value="1"/>
</dbReference>
<feature type="domain" description="Glycosyltransferase subfamily 4-like N-terminal" evidence="3">
    <location>
        <begin position="24"/>
        <end position="203"/>
    </location>
</feature>
<dbReference type="PANTHER" id="PTHR12526">
    <property type="entry name" value="GLYCOSYLTRANSFERASE"/>
    <property type="match status" value="1"/>
</dbReference>
<proteinExistence type="predicted"/>
<accession>A0ABS4IC82</accession>
<dbReference type="Proteomes" id="UP001519345">
    <property type="component" value="Unassembled WGS sequence"/>
</dbReference>
<dbReference type="SUPFAM" id="SSF53756">
    <property type="entry name" value="UDP-Glycosyltransferase/glycogen phosphorylase"/>
    <property type="match status" value="1"/>
</dbReference>
<keyword evidence="2" id="KW-0808">Transferase</keyword>
<evidence type="ECO:0000256" key="1">
    <source>
        <dbReference type="ARBA" id="ARBA00022676"/>
    </source>
</evidence>
<evidence type="ECO:0000256" key="2">
    <source>
        <dbReference type="ARBA" id="ARBA00022679"/>
    </source>
</evidence>
<evidence type="ECO:0000313" key="5">
    <source>
        <dbReference type="Proteomes" id="UP001519345"/>
    </source>
</evidence>
<keyword evidence="5" id="KW-1185">Reference proteome</keyword>
<sequence length="407" mass="47205">MSKKICMVVAYHPFMDARIFKKEAKSLQKKGYSVTMIVPRKNGNLFDIDGSPFKKQFRNKVFTHEGIKFVTYNSESSKRQLNKVLSDESVWESQGFTNPLTQLAIKENADIYHTHEYLSLFAGVGIKRLMKKVKGKEVKLIYDSHELTPDPLHPRYSEEKRKLLKQKLLTMLKEVDYVITVSDSIKSWYLSHLPKLPVEVIYNSPPLAKDYLVKDYSSNGLIIGYEGNIDDKKGSKEKIFGISEICSKKIDFQFKIIGGSRYGDSVLTPEHLRSNINLIKWVDYHSIPKYLKDVDIGWIDLEDVEYSLNRTYSLPNKFFSYLNNGIPVVVNKCHEMEGFIRTHQCGYVVDKTNATSQDFADALLSLHDNKNKLKEMSKNGRKVMENLYSWEKMEERLFTIYQQLQTN</sequence>
<dbReference type="Gene3D" id="3.40.50.2000">
    <property type="entry name" value="Glycogen Phosphorylase B"/>
    <property type="match status" value="2"/>
</dbReference>
<dbReference type="Pfam" id="PF13439">
    <property type="entry name" value="Glyco_transf_4"/>
    <property type="match status" value="1"/>
</dbReference>
<gene>
    <name evidence="4" type="ORF">J2Z83_000545</name>
</gene>
<name>A0ABS4IC82_9BACI</name>
<dbReference type="Pfam" id="PF13692">
    <property type="entry name" value="Glyco_trans_1_4"/>
    <property type="match status" value="1"/>
</dbReference>
<keyword evidence="1" id="KW-0328">Glycosyltransferase</keyword>
<evidence type="ECO:0000313" key="4">
    <source>
        <dbReference type="EMBL" id="MBP1968453.1"/>
    </source>
</evidence>
<comment type="caution">
    <text evidence="4">The sequence shown here is derived from an EMBL/GenBank/DDBJ whole genome shotgun (WGS) entry which is preliminary data.</text>
</comment>
<evidence type="ECO:0000259" key="3">
    <source>
        <dbReference type="Pfam" id="PF13439"/>
    </source>
</evidence>
<protein>
    <submittedName>
        <fullName evidence="4">Glycosyltransferase involved in cell wall biosynthesis</fullName>
    </submittedName>
</protein>
<dbReference type="InterPro" id="IPR028098">
    <property type="entry name" value="Glyco_trans_4-like_N"/>
</dbReference>
<dbReference type="EMBL" id="JAGGKX010000002">
    <property type="protein sequence ID" value="MBP1968453.1"/>
    <property type="molecule type" value="Genomic_DNA"/>
</dbReference>